<sequence length="357" mass="39661">MPDRGIPPHQARADLEAVKAQLEETKIVNQAIKAGSESFSSANRRLAADGSNFEAWAANIEDAGKNHIGEDNFFTTATTNRILEKIGRGIFLASVDESLRSDVQLAKTCVEMHELVTKKFKTISRAAQMNTWNKFKTFNIDDQSSSAGIASRLRNLATEWKSLKLTFTEDTFLGFVLQDSVGVTSTVAQDFNNRVESLVQSDPKNPTPTFEKLVHLLEICRQQHSLSTTASTQPATPSIFTQRPSAVLQSNVQHPDPHQPFDQDAYLIGVHPDDWEEALNCYTVTANRCWGCGDSTHYLSDCPKRSKGTPMARRTRGPGSYTFRQHQIRQPPYNPAPCYPIVGAMFPPPGLPFPPQQ</sequence>
<dbReference type="Proteomes" id="UP000054564">
    <property type="component" value="Unassembled WGS sequence"/>
</dbReference>
<keyword evidence="1" id="KW-0479">Metal-binding</keyword>
<name>A0A0L0UPW7_9BASI</name>
<comment type="caution">
    <text evidence="3">The sequence shown here is derived from an EMBL/GenBank/DDBJ whole genome shotgun (WGS) entry which is preliminary data.</text>
</comment>
<accession>A0A0L0UPW7</accession>
<dbReference type="STRING" id="1165861.A0A0L0UPW7"/>
<dbReference type="OrthoDB" id="10669538at2759"/>
<dbReference type="InterPro" id="IPR001878">
    <property type="entry name" value="Znf_CCHC"/>
</dbReference>
<organism evidence="3 4">
    <name type="scientific">Puccinia striiformis f. sp. tritici PST-78</name>
    <dbReference type="NCBI Taxonomy" id="1165861"/>
    <lineage>
        <taxon>Eukaryota</taxon>
        <taxon>Fungi</taxon>
        <taxon>Dikarya</taxon>
        <taxon>Basidiomycota</taxon>
        <taxon>Pucciniomycotina</taxon>
        <taxon>Pucciniomycetes</taxon>
        <taxon>Pucciniales</taxon>
        <taxon>Pucciniaceae</taxon>
        <taxon>Puccinia</taxon>
    </lineage>
</organism>
<gene>
    <name evidence="3" type="ORF">PSTG_17475</name>
</gene>
<dbReference type="PROSITE" id="PS50158">
    <property type="entry name" value="ZF_CCHC"/>
    <property type="match status" value="1"/>
</dbReference>
<feature type="domain" description="CCHC-type" evidence="2">
    <location>
        <begin position="288"/>
        <end position="304"/>
    </location>
</feature>
<evidence type="ECO:0000256" key="1">
    <source>
        <dbReference type="PROSITE-ProRule" id="PRU00047"/>
    </source>
</evidence>
<keyword evidence="1" id="KW-0862">Zinc</keyword>
<evidence type="ECO:0000259" key="2">
    <source>
        <dbReference type="PROSITE" id="PS50158"/>
    </source>
</evidence>
<evidence type="ECO:0000313" key="4">
    <source>
        <dbReference type="Proteomes" id="UP000054564"/>
    </source>
</evidence>
<dbReference type="GO" id="GO:0003676">
    <property type="term" value="F:nucleic acid binding"/>
    <property type="evidence" value="ECO:0007669"/>
    <property type="project" value="InterPro"/>
</dbReference>
<keyword evidence="1" id="KW-0863">Zinc-finger</keyword>
<protein>
    <recommendedName>
        <fullName evidence="2">CCHC-type domain-containing protein</fullName>
    </recommendedName>
</protein>
<dbReference type="AlphaFoldDB" id="A0A0L0UPW7"/>
<dbReference type="GO" id="GO:0008270">
    <property type="term" value="F:zinc ion binding"/>
    <property type="evidence" value="ECO:0007669"/>
    <property type="project" value="UniProtKB-KW"/>
</dbReference>
<proteinExistence type="predicted"/>
<reference evidence="4" key="1">
    <citation type="submission" date="2014-03" db="EMBL/GenBank/DDBJ databases">
        <title>The Genome Sequence of Puccinia striiformis f. sp. tritici PST-78.</title>
        <authorList>
            <consortium name="The Broad Institute Genome Sequencing Platform"/>
            <person name="Cuomo C."/>
            <person name="Hulbert S."/>
            <person name="Chen X."/>
            <person name="Walker B."/>
            <person name="Young S.K."/>
            <person name="Zeng Q."/>
            <person name="Gargeya S."/>
            <person name="Fitzgerald M."/>
            <person name="Haas B."/>
            <person name="Abouelleil A."/>
            <person name="Alvarado L."/>
            <person name="Arachchi H.M."/>
            <person name="Berlin A.M."/>
            <person name="Chapman S.B."/>
            <person name="Goldberg J."/>
            <person name="Griggs A."/>
            <person name="Gujja S."/>
            <person name="Hansen M."/>
            <person name="Howarth C."/>
            <person name="Imamovic A."/>
            <person name="Larimer J."/>
            <person name="McCowan C."/>
            <person name="Montmayeur A."/>
            <person name="Murphy C."/>
            <person name="Neiman D."/>
            <person name="Pearson M."/>
            <person name="Priest M."/>
            <person name="Roberts A."/>
            <person name="Saif S."/>
            <person name="Shea T."/>
            <person name="Sisk P."/>
            <person name="Sykes S."/>
            <person name="Wortman J."/>
            <person name="Nusbaum C."/>
            <person name="Birren B."/>
        </authorList>
    </citation>
    <scope>NUCLEOTIDE SEQUENCE [LARGE SCALE GENOMIC DNA]</scope>
    <source>
        <strain evidence="4">race PST-78</strain>
    </source>
</reference>
<dbReference type="EMBL" id="AJIL01000537">
    <property type="protein sequence ID" value="KNE89068.1"/>
    <property type="molecule type" value="Genomic_DNA"/>
</dbReference>
<evidence type="ECO:0000313" key="3">
    <source>
        <dbReference type="EMBL" id="KNE89068.1"/>
    </source>
</evidence>
<keyword evidence="4" id="KW-1185">Reference proteome</keyword>